<name>G2RHQ2_THETT</name>
<accession>G2RHQ2</accession>
<proteinExistence type="predicted"/>
<dbReference type="KEGG" id="ttt:THITE_2092870"/>
<evidence type="ECO:0000256" key="1">
    <source>
        <dbReference type="SAM" id="MobiDB-lite"/>
    </source>
</evidence>
<evidence type="ECO:0000313" key="3">
    <source>
        <dbReference type="Proteomes" id="UP000008181"/>
    </source>
</evidence>
<feature type="compositionally biased region" description="Basic and acidic residues" evidence="1">
    <location>
        <begin position="14"/>
        <end position="27"/>
    </location>
</feature>
<dbReference type="GeneID" id="11522980"/>
<sequence>MPFWLPLVSHRKGCEQLQRRRPSEERQTPAIRFNPDKPEAGPKYEPKRRVATCVFTDMPPPVSRAAKSGRPQPTCARSVDDATEFPATDTTTCCSSQPLSPSTTVRVADCRWQVTSDDQYTTKQVVSARQPADHPEALGPLVLRQGAASLQQPEDLEGWTRHPVARSRTVGVSQRIVLCGGGSLWATGADTSQRLLKAPNLLKT</sequence>
<evidence type="ECO:0000313" key="2">
    <source>
        <dbReference type="EMBL" id="AEO71364.1"/>
    </source>
</evidence>
<dbReference type="EMBL" id="CP003014">
    <property type="protein sequence ID" value="AEO71364.1"/>
    <property type="molecule type" value="Genomic_DNA"/>
</dbReference>
<keyword evidence="3" id="KW-1185">Reference proteome</keyword>
<gene>
    <name evidence="2" type="ORF">THITE_2092870</name>
</gene>
<feature type="compositionally biased region" description="Basic and acidic residues" evidence="1">
    <location>
        <begin position="34"/>
        <end position="45"/>
    </location>
</feature>
<reference evidence="2 3" key="1">
    <citation type="journal article" date="2011" name="Nat. Biotechnol.">
        <title>Comparative genomic analysis of the thermophilic biomass-degrading fungi Myceliophthora thermophila and Thielavia terrestris.</title>
        <authorList>
            <person name="Berka R.M."/>
            <person name="Grigoriev I.V."/>
            <person name="Otillar R."/>
            <person name="Salamov A."/>
            <person name="Grimwood J."/>
            <person name="Reid I."/>
            <person name="Ishmael N."/>
            <person name="John T."/>
            <person name="Darmond C."/>
            <person name="Moisan M.-C."/>
            <person name="Henrissat B."/>
            <person name="Coutinho P.M."/>
            <person name="Lombard V."/>
            <person name="Natvig D.O."/>
            <person name="Lindquist E."/>
            <person name="Schmutz J."/>
            <person name="Lucas S."/>
            <person name="Harris P."/>
            <person name="Powlowski J."/>
            <person name="Bellemare A."/>
            <person name="Taylor D."/>
            <person name="Butler G."/>
            <person name="de Vries R.P."/>
            <person name="Allijn I.E."/>
            <person name="van den Brink J."/>
            <person name="Ushinsky S."/>
            <person name="Storms R."/>
            <person name="Powell A.J."/>
            <person name="Paulsen I.T."/>
            <person name="Elbourne L.D.H."/>
            <person name="Baker S.E."/>
            <person name="Magnuson J."/>
            <person name="LaBoissiere S."/>
            <person name="Clutterbuck A.J."/>
            <person name="Martinez D."/>
            <person name="Wogulis M."/>
            <person name="de Leon A.L."/>
            <person name="Rey M.W."/>
            <person name="Tsang A."/>
        </authorList>
    </citation>
    <scope>NUCLEOTIDE SEQUENCE [LARGE SCALE GENOMIC DNA]</scope>
    <source>
        <strain evidence="3">ATCC 38088 / NRRL 8126</strain>
    </source>
</reference>
<dbReference type="HOGENOM" id="CLU_1344065_0_0_1"/>
<organism evidence="2 3">
    <name type="scientific">Thermothielavioides terrestris (strain ATCC 38088 / NRRL 8126)</name>
    <name type="common">Thielavia terrestris</name>
    <dbReference type="NCBI Taxonomy" id="578455"/>
    <lineage>
        <taxon>Eukaryota</taxon>
        <taxon>Fungi</taxon>
        <taxon>Dikarya</taxon>
        <taxon>Ascomycota</taxon>
        <taxon>Pezizomycotina</taxon>
        <taxon>Sordariomycetes</taxon>
        <taxon>Sordariomycetidae</taxon>
        <taxon>Sordariales</taxon>
        <taxon>Chaetomiaceae</taxon>
        <taxon>Thermothielavioides</taxon>
        <taxon>Thermothielavioides terrestris</taxon>
    </lineage>
</organism>
<dbReference type="AlphaFoldDB" id="G2RHQ2"/>
<dbReference type="Proteomes" id="UP000008181">
    <property type="component" value="Chromosome 6"/>
</dbReference>
<protein>
    <submittedName>
        <fullName evidence="2">Uncharacterized protein</fullName>
    </submittedName>
</protein>
<dbReference type="RefSeq" id="XP_003657700.1">
    <property type="nucleotide sequence ID" value="XM_003657652.1"/>
</dbReference>
<feature type="region of interest" description="Disordered" evidence="1">
    <location>
        <begin position="14"/>
        <end position="45"/>
    </location>
</feature>